<dbReference type="Proteomes" id="UP001254813">
    <property type="component" value="Unassembled WGS sequence"/>
</dbReference>
<dbReference type="EMBL" id="JAMQOQ010000003">
    <property type="protein sequence ID" value="MDS0295239.1"/>
    <property type="molecule type" value="Genomic_DNA"/>
</dbReference>
<dbReference type="PANTHER" id="PTHR39662">
    <property type="entry name" value="DUF354 DOMAIN-CONTAINING PROTEIN-RELATED"/>
    <property type="match status" value="1"/>
</dbReference>
<sequence length="374" mass="41297">MSAATGRGRAERGARAMKAFVTVQHPAHVHFFKNVIRELRRHGHDVRVYVRAKDVAVELLRNYGIDHTVLAGASASFGSLALRQLRFEYALARQARRLRPDVITGIGGLAAAHAATVADAKSVVFTDSELSSNWLMVPFADVICTPKRFEMNFGAKQHRYDGFHELAYLHPNYFTPDPDVLREAGVDPDEQFFVVRFSDMQAHHDVFHDGFSASGKRRLLTFLRSHGRVFVANEGDADHYSEYAVPVPPHQFHHLLAHATLVVSDSSTMATEAGILGTPAIRVNSFAGETDMSNFAELGGRYGLVFSTPDEREALEEIRGLLSDPVTTDSWRRNRERLLADKIDVTRFATEVLTAVGGAGGEMPAESEGVSRNA</sequence>
<dbReference type="PANTHER" id="PTHR39662:SF1">
    <property type="entry name" value="DUF354 DOMAIN-CONTAINING PROTEIN"/>
    <property type="match status" value="1"/>
</dbReference>
<dbReference type="PIRSF" id="PIRSF005357">
    <property type="entry name" value="UCP005357"/>
    <property type="match status" value="1"/>
</dbReference>
<accession>A0ABU2G4U4</accession>
<dbReference type="InterPro" id="IPR007152">
    <property type="entry name" value="DUF354"/>
</dbReference>
<protein>
    <submittedName>
        <fullName evidence="1">DUF354 domain-containing protein</fullName>
    </submittedName>
</protein>
<keyword evidence="2" id="KW-1185">Reference proteome</keyword>
<gene>
    <name evidence="1" type="ORF">NDI79_13735</name>
</gene>
<proteinExistence type="predicted"/>
<evidence type="ECO:0000313" key="2">
    <source>
        <dbReference type="Proteomes" id="UP001254813"/>
    </source>
</evidence>
<comment type="caution">
    <text evidence="1">The sequence shown here is derived from an EMBL/GenBank/DDBJ whole genome shotgun (WGS) entry which is preliminary data.</text>
</comment>
<dbReference type="Gene3D" id="3.40.50.2000">
    <property type="entry name" value="Glycogen Phosphorylase B"/>
    <property type="match status" value="2"/>
</dbReference>
<dbReference type="SUPFAM" id="SSF53756">
    <property type="entry name" value="UDP-Glycosyltransferase/glycogen phosphorylase"/>
    <property type="match status" value="1"/>
</dbReference>
<organism evidence="1 2">
    <name type="scientific">Halogeometricum luteum</name>
    <dbReference type="NCBI Taxonomy" id="2950537"/>
    <lineage>
        <taxon>Archaea</taxon>
        <taxon>Methanobacteriati</taxon>
        <taxon>Methanobacteriota</taxon>
        <taxon>Stenosarchaea group</taxon>
        <taxon>Halobacteria</taxon>
        <taxon>Halobacteriales</taxon>
        <taxon>Haloferacaceae</taxon>
        <taxon>Halogeometricum</taxon>
    </lineage>
</organism>
<evidence type="ECO:0000313" key="1">
    <source>
        <dbReference type="EMBL" id="MDS0295239.1"/>
    </source>
</evidence>
<dbReference type="Pfam" id="PF04007">
    <property type="entry name" value="DUF354"/>
    <property type="match status" value="1"/>
</dbReference>
<reference evidence="1 2" key="1">
    <citation type="submission" date="2022-06" db="EMBL/GenBank/DDBJ databases">
        <title>Halogeometricum sp. a new haloarchaeum isolate from saline soil.</title>
        <authorList>
            <person name="Strakova D."/>
            <person name="Galisteo C."/>
            <person name="Sanchez-Porro C."/>
            <person name="Ventosa A."/>
        </authorList>
    </citation>
    <scope>NUCLEOTIDE SEQUENCE [LARGE SCALE GENOMIC DNA]</scope>
    <source>
        <strain evidence="2">S3BR25-2</strain>
    </source>
</reference>
<name>A0ABU2G4U4_9EURY</name>
<dbReference type="RefSeq" id="WP_310929104.1">
    <property type="nucleotide sequence ID" value="NZ_JAMQOQ010000003.1"/>
</dbReference>